<evidence type="ECO:0000313" key="4">
    <source>
        <dbReference type="EMBL" id="KAF1994353.1"/>
    </source>
</evidence>
<accession>A0A6A5VXS1</accession>
<dbReference type="Pfam" id="PF01370">
    <property type="entry name" value="Epimerase"/>
    <property type="match status" value="1"/>
</dbReference>
<feature type="domain" description="NAD-dependent epimerase/dehydratase" evidence="3">
    <location>
        <begin position="3"/>
        <end position="259"/>
    </location>
</feature>
<keyword evidence="5" id="KW-1185">Reference proteome</keyword>
<name>A0A6A5VXS1_9PLEO</name>
<evidence type="ECO:0000256" key="1">
    <source>
        <dbReference type="ARBA" id="ARBA00023002"/>
    </source>
</evidence>
<dbReference type="SUPFAM" id="SSF51735">
    <property type="entry name" value="NAD(P)-binding Rossmann-fold domains"/>
    <property type="match status" value="1"/>
</dbReference>
<protein>
    <submittedName>
        <fullName evidence="4">NAD dependent epimerase/dehydratase</fullName>
    </submittedName>
</protein>
<evidence type="ECO:0000256" key="2">
    <source>
        <dbReference type="ARBA" id="ARBA00023445"/>
    </source>
</evidence>
<dbReference type="InterPro" id="IPR050425">
    <property type="entry name" value="NAD(P)_dehydrat-like"/>
</dbReference>
<dbReference type="CDD" id="cd05227">
    <property type="entry name" value="AR_SDR_e"/>
    <property type="match status" value="1"/>
</dbReference>
<comment type="similarity">
    <text evidence="2">Belongs to the NAD(P)-dependent epimerase/dehydratase family. Dihydroflavonol-4-reductase subfamily.</text>
</comment>
<evidence type="ECO:0000313" key="5">
    <source>
        <dbReference type="Proteomes" id="UP000799779"/>
    </source>
</evidence>
<dbReference type="Proteomes" id="UP000799779">
    <property type="component" value="Unassembled WGS sequence"/>
</dbReference>
<organism evidence="4 5">
    <name type="scientific">Amniculicola lignicola CBS 123094</name>
    <dbReference type="NCBI Taxonomy" id="1392246"/>
    <lineage>
        <taxon>Eukaryota</taxon>
        <taxon>Fungi</taxon>
        <taxon>Dikarya</taxon>
        <taxon>Ascomycota</taxon>
        <taxon>Pezizomycotina</taxon>
        <taxon>Dothideomycetes</taxon>
        <taxon>Pleosporomycetidae</taxon>
        <taxon>Pleosporales</taxon>
        <taxon>Amniculicolaceae</taxon>
        <taxon>Amniculicola</taxon>
    </lineage>
</organism>
<dbReference type="InterPro" id="IPR001509">
    <property type="entry name" value="Epimerase_deHydtase"/>
</dbReference>
<dbReference type="PANTHER" id="PTHR10366">
    <property type="entry name" value="NAD DEPENDENT EPIMERASE/DEHYDRATASE"/>
    <property type="match status" value="1"/>
</dbReference>
<reference evidence="4" key="1">
    <citation type="journal article" date="2020" name="Stud. Mycol.">
        <title>101 Dothideomycetes genomes: a test case for predicting lifestyles and emergence of pathogens.</title>
        <authorList>
            <person name="Haridas S."/>
            <person name="Albert R."/>
            <person name="Binder M."/>
            <person name="Bloem J."/>
            <person name="Labutti K."/>
            <person name="Salamov A."/>
            <person name="Andreopoulos B."/>
            <person name="Baker S."/>
            <person name="Barry K."/>
            <person name="Bills G."/>
            <person name="Bluhm B."/>
            <person name="Cannon C."/>
            <person name="Castanera R."/>
            <person name="Culley D."/>
            <person name="Daum C."/>
            <person name="Ezra D."/>
            <person name="Gonzalez J."/>
            <person name="Henrissat B."/>
            <person name="Kuo A."/>
            <person name="Liang C."/>
            <person name="Lipzen A."/>
            <person name="Lutzoni F."/>
            <person name="Magnuson J."/>
            <person name="Mondo S."/>
            <person name="Nolan M."/>
            <person name="Ohm R."/>
            <person name="Pangilinan J."/>
            <person name="Park H.-J."/>
            <person name="Ramirez L."/>
            <person name="Alfaro M."/>
            <person name="Sun H."/>
            <person name="Tritt A."/>
            <person name="Yoshinaga Y."/>
            <person name="Zwiers L.-H."/>
            <person name="Turgeon B."/>
            <person name="Goodwin S."/>
            <person name="Spatafora J."/>
            <person name="Crous P."/>
            <person name="Grigoriev I."/>
        </authorList>
    </citation>
    <scope>NUCLEOTIDE SEQUENCE</scope>
    <source>
        <strain evidence="4">CBS 123094</strain>
    </source>
</reference>
<dbReference type="GO" id="GO:0016616">
    <property type="term" value="F:oxidoreductase activity, acting on the CH-OH group of donors, NAD or NADP as acceptor"/>
    <property type="evidence" value="ECO:0007669"/>
    <property type="project" value="TreeGrafter"/>
</dbReference>
<dbReference type="OrthoDB" id="2735536at2759"/>
<dbReference type="InterPro" id="IPR036291">
    <property type="entry name" value="NAD(P)-bd_dom_sf"/>
</dbReference>
<dbReference type="PANTHER" id="PTHR10366:SF579">
    <property type="entry name" value="3-BETA HYDROXYSTEROID DEHYDROGENASE_ISOMERASE FAMILY PROTEIN (AFU_ORTHOLOGUE AFUA_3G02250)"/>
    <property type="match status" value="1"/>
</dbReference>
<evidence type="ECO:0000259" key="3">
    <source>
        <dbReference type="Pfam" id="PF01370"/>
    </source>
</evidence>
<dbReference type="Gene3D" id="3.40.50.720">
    <property type="entry name" value="NAD(P)-binding Rossmann-like Domain"/>
    <property type="match status" value="1"/>
</dbReference>
<dbReference type="EMBL" id="ML977663">
    <property type="protein sequence ID" value="KAF1994353.1"/>
    <property type="molecule type" value="Genomic_DNA"/>
</dbReference>
<proteinExistence type="inferred from homology"/>
<gene>
    <name evidence="4" type="ORF">P154DRAFT_527149</name>
</gene>
<dbReference type="AlphaFoldDB" id="A0A6A5VXS1"/>
<keyword evidence="1" id="KW-0560">Oxidoreductase</keyword>
<sequence>MYVLVTGATGFIGAHVVDELLSLGHQVRAASRSCEKGQLLKQDRPDYASQIDIVQIADFTQGTSFAEAVQGVDGVIHVASPLDYTITDNEKDMILPAIAGVKAILQAAEGQESVKRVVITSSFAAVLDVNRAATPHHTYTAKDWNPLTYEEAIAKDSNAIIGYRASKKFAELEAWKFVEERKPSFDIVTICPPMTFGPVRHPVSKLANLNESNANLWKVASGAELPVSRVPLWVNVRDLAKAHVEALLRKEAGGKRYTIASPEKFSYKLAGDIVTEEFGWGRERVAKGEKQNTEGTHDLDGETVARELGLTYTSFRETVKAFVEQAVAMERRETS</sequence>